<sequence length="144" mass="16306">MDTRERIKRLKHIKGLLHSADFDVRTPRRMLIGMFFFGFLCAFAEYWMVPGSLATACQILLAGCALGCGFCSLYPHGQAISRLIEQSLADYKPVDQHLYESLCAEIRRSGFVRRADVAAWLSQERCCVDQPLTRASSREISEGR</sequence>
<feature type="transmembrane region" description="Helical" evidence="1">
    <location>
        <begin position="53"/>
        <end position="74"/>
    </location>
</feature>
<dbReference type="AlphaFoldDB" id="A0A8I1EHX8"/>
<evidence type="ECO:0000313" key="3">
    <source>
        <dbReference type="Proteomes" id="UP000637061"/>
    </source>
</evidence>
<proteinExistence type="predicted"/>
<reference evidence="2" key="1">
    <citation type="submission" date="2020-12" db="EMBL/GenBank/DDBJ databases">
        <title>Enhanced detection system for hospital associated transmission using whole genome sequencing surveillance.</title>
        <authorList>
            <person name="Harrison L.H."/>
            <person name="Van Tyne D."/>
            <person name="Marsh J.W."/>
            <person name="Griffith M.P."/>
            <person name="Snyder D.J."/>
            <person name="Cooper V.S."/>
            <person name="Mustapha M."/>
        </authorList>
    </citation>
    <scope>NUCLEOTIDE SEQUENCE</scope>
    <source>
        <strain evidence="2">PSB00042</strain>
    </source>
</reference>
<gene>
    <name evidence="2" type="ORF">JEU22_18165</name>
</gene>
<organism evidence="2 3">
    <name type="scientific">Pseudomonas putida</name>
    <name type="common">Arthrobacter siderocapsulatus</name>
    <dbReference type="NCBI Taxonomy" id="303"/>
    <lineage>
        <taxon>Bacteria</taxon>
        <taxon>Pseudomonadati</taxon>
        <taxon>Pseudomonadota</taxon>
        <taxon>Gammaproteobacteria</taxon>
        <taxon>Pseudomonadales</taxon>
        <taxon>Pseudomonadaceae</taxon>
        <taxon>Pseudomonas</taxon>
    </lineage>
</organism>
<keyword evidence="1" id="KW-0472">Membrane</keyword>
<feature type="transmembrane region" description="Helical" evidence="1">
    <location>
        <begin position="30"/>
        <end position="47"/>
    </location>
</feature>
<comment type="caution">
    <text evidence="2">The sequence shown here is derived from an EMBL/GenBank/DDBJ whole genome shotgun (WGS) entry which is preliminary data.</text>
</comment>
<dbReference type="RefSeq" id="WP_198747763.1">
    <property type="nucleotide sequence ID" value="NZ_JAEHTE010000023.1"/>
</dbReference>
<accession>A0A8I1EHX8</accession>
<dbReference type="EMBL" id="JAEHTE010000023">
    <property type="protein sequence ID" value="MBI6885836.1"/>
    <property type="molecule type" value="Genomic_DNA"/>
</dbReference>
<evidence type="ECO:0000313" key="2">
    <source>
        <dbReference type="EMBL" id="MBI6885836.1"/>
    </source>
</evidence>
<keyword evidence="1" id="KW-1133">Transmembrane helix</keyword>
<evidence type="ECO:0000256" key="1">
    <source>
        <dbReference type="SAM" id="Phobius"/>
    </source>
</evidence>
<name>A0A8I1EHX8_PSEPU</name>
<keyword evidence="1" id="KW-0812">Transmembrane</keyword>
<dbReference type="Proteomes" id="UP000637061">
    <property type="component" value="Unassembled WGS sequence"/>
</dbReference>
<protein>
    <submittedName>
        <fullName evidence="2">Uncharacterized protein</fullName>
    </submittedName>
</protein>